<comment type="similarity">
    <text evidence="1">Belongs to the SIS family. GutQ/KpsF subfamily.</text>
</comment>
<dbReference type="PROSITE" id="PS51371">
    <property type="entry name" value="CBS"/>
    <property type="match status" value="2"/>
</dbReference>
<dbReference type="GO" id="GO:1901135">
    <property type="term" value="P:carbohydrate derivative metabolic process"/>
    <property type="evidence" value="ECO:0007669"/>
    <property type="project" value="InterPro"/>
</dbReference>
<name>A0A1F6EF49_9BACT</name>
<dbReference type="InterPro" id="IPR046342">
    <property type="entry name" value="CBS_dom_sf"/>
</dbReference>
<evidence type="ECO:0000259" key="6">
    <source>
        <dbReference type="PROSITE" id="PS51371"/>
    </source>
</evidence>
<dbReference type="InterPro" id="IPR050986">
    <property type="entry name" value="GutQ/KpsF_isomerases"/>
</dbReference>
<dbReference type="Proteomes" id="UP000178392">
    <property type="component" value="Unassembled WGS sequence"/>
</dbReference>
<gene>
    <name evidence="8" type="ORF">A3E65_02620</name>
</gene>
<feature type="domain" description="SIS" evidence="7">
    <location>
        <begin position="37"/>
        <end position="180"/>
    </location>
</feature>
<dbReference type="GO" id="GO:0005975">
    <property type="term" value="P:carbohydrate metabolic process"/>
    <property type="evidence" value="ECO:0007669"/>
    <property type="project" value="InterPro"/>
</dbReference>
<sequence>MPLMTLRRPRARALTALRASSRALAALSHVAPAALRAAKLLAARRGKVITSGVGKSGFIAMKAAATLTSLGHPAVYLDPLAALHGDSGHAKRGDALIAFSFSGESIELVKLAQHLKKLGVTVIALSHGRRSALARLADLVVDVPVAEEGSPHNLAPMASTTASLALSDMIAAALTDPTIFSHQSFARFHPAGALGLSLTFVRDIMRARGQTPALRLDRSFEEALKVMTRGGLGVVAVVDRGGRLVGTVTDGDVRRILMRLDSPKGLPVRMLMTKHPKSISENASLKEALALMELHKITSLFVVGEGKMLRSIIHLHDLVSA</sequence>
<dbReference type="InterPro" id="IPR000644">
    <property type="entry name" value="CBS_dom"/>
</dbReference>
<dbReference type="InterPro" id="IPR035474">
    <property type="entry name" value="SIS_Kpsf"/>
</dbReference>
<dbReference type="Pfam" id="PF01380">
    <property type="entry name" value="SIS"/>
    <property type="match status" value="1"/>
</dbReference>
<dbReference type="SMART" id="SM00116">
    <property type="entry name" value="CBS"/>
    <property type="match status" value="2"/>
</dbReference>
<comment type="caution">
    <text evidence="8">The sequence shown here is derived from an EMBL/GenBank/DDBJ whole genome shotgun (WGS) entry which is preliminary data.</text>
</comment>
<dbReference type="PROSITE" id="PS51464">
    <property type="entry name" value="SIS"/>
    <property type="match status" value="1"/>
</dbReference>
<dbReference type="GO" id="GO:0016853">
    <property type="term" value="F:isomerase activity"/>
    <property type="evidence" value="ECO:0007669"/>
    <property type="project" value="InterPro"/>
</dbReference>
<dbReference type="EMBL" id="MFLS01000008">
    <property type="protein sequence ID" value="OGG72281.1"/>
    <property type="molecule type" value="Genomic_DNA"/>
</dbReference>
<reference evidence="8 9" key="1">
    <citation type="journal article" date="2016" name="Nat. Commun.">
        <title>Thousands of microbial genomes shed light on interconnected biogeochemical processes in an aquifer system.</title>
        <authorList>
            <person name="Anantharaman K."/>
            <person name="Brown C.T."/>
            <person name="Hug L.A."/>
            <person name="Sharon I."/>
            <person name="Castelle C.J."/>
            <person name="Probst A.J."/>
            <person name="Thomas B.C."/>
            <person name="Singh A."/>
            <person name="Wilkins M.J."/>
            <person name="Karaoz U."/>
            <person name="Brodie E.L."/>
            <person name="Williams K.H."/>
            <person name="Hubbard S.S."/>
            <person name="Banfield J.F."/>
        </authorList>
    </citation>
    <scope>NUCLEOTIDE SEQUENCE [LARGE SCALE GENOMIC DNA]</scope>
</reference>
<evidence type="ECO:0000256" key="2">
    <source>
        <dbReference type="ARBA" id="ARBA00022737"/>
    </source>
</evidence>
<feature type="signal peptide" evidence="5">
    <location>
        <begin position="1"/>
        <end position="25"/>
    </location>
</feature>
<dbReference type="GO" id="GO:0097367">
    <property type="term" value="F:carbohydrate derivative binding"/>
    <property type="evidence" value="ECO:0007669"/>
    <property type="project" value="InterPro"/>
</dbReference>
<keyword evidence="5" id="KW-0732">Signal</keyword>
<dbReference type="AlphaFoldDB" id="A0A1F6EF49"/>
<proteinExistence type="inferred from homology"/>
<dbReference type="Pfam" id="PF00571">
    <property type="entry name" value="CBS"/>
    <property type="match status" value="2"/>
</dbReference>
<dbReference type="InterPro" id="IPR004800">
    <property type="entry name" value="KdsD/KpsF-type"/>
</dbReference>
<organism evidence="8 9">
    <name type="scientific">Candidatus Kaiserbacteria bacterium RIFCSPHIGHO2_12_FULL_56_13</name>
    <dbReference type="NCBI Taxonomy" id="1798505"/>
    <lineage>
        <taxon>Bacteria</taxon>
        <taxon>Candidatus Kaiseribacteriota</taxon>
    </lineage>
</organism>
<evidence type="ECO:0000313" key="9">
    <source>
        <dbReference type="Proteomes" id="UP000178392"/>
    </source>
</evidence>
<dbReference type="InterPro" id="IPR001347">
    <property type="entry name" value="SIS_dom"/>
</dbReference>
<evidence type="ECO:0000256" key="4">
    <source>
        <dbReference type="PROSITE-ProRule" id="PRU00703"/>
    </source>
</evidence>
<dbReference type="NCBIfam" id="TIGR00393">
    <property type="entry name" value="kpsF"/>
    <property type="match status" value="1"/>
</dbReference>
<keyword evidence="3 4" id="KW-0129">CBS domain</keyword>
<dbReference type="Gene3D" id="3.10.580.10">
    <property type="entry name" value="CBS-domain"/>
    <property type="match status" value="1"/>
</dbReference>
<dbReference type="PANTHER" id="PTHR42745:SF1">
    <property type="entry name" value="ARABINOSE 5-PHOSPHATE ISOMERASE KDSD"/>
    <property type="match status" value="1"/>
</dbReference>
<keyword evidence="2" id="KW-0677">Repeat</keyword>
<dbReference type="Gene3D" id="3.40.50.10490">
    <property type="entry name" value="Glucose-6-phosphate isomerase like protein, domain 1"/>
    <property type="match status" value="1"/>
</dbReference>
<evidence type="ECO:0000256" key="3">
    <source>
        <dbReference type="ARBA" id="ARBA00023122"/>
    </source>
</evidence>
<feature type="domain" description="CBS" evidence="6">
    <location>
        <begin position="205"/>
        <end position="268"/>
    </location>
</feature>
<dbReference type="PANTHER" id="PTHR42745">
    <property type="match status" value="1"/>
</dbReference>
<dbReference type="InterPro" id="IPR046348">
    <property type="entry name" value="SIS_dom_sf"/>
</dbReference>
<evidence type="ECO:0000256" key="5">
    <source>
        <dbReference type="SAM" id="SignalP"/>
    </source>
</evidence>
<evidence type="ECO:0000259" key="7">
    <source>
        <dbReference type="PROSITE" id="PS51464"/>
    </source>
</evidence>
<feature type="domain" description="CBS" evidence="6">
    <location>
        <begin position="272"/>
        <end position="321"/>
    </location>
</feature>
<evidence type="ECO:0008006" key="10">
    <source>
        <dbReference type="Google" id="ProtNLM"/>
    </source>
</evidence>
<feature type="chain" id="PRO_5009524139" description="KpsF/GutQ family sugar-phosphate isomerase" evidence="5">
    <location>
        <begin position="26"/>
        <end position="321"/>
    </location>
</feature>
<dbReference type="CDD" id="cd04604">
    <property type="entry name" value="CBS_pair_SIS_assoc"/>
    <property type="match status" value="1"/>
</dbReference>
<evidence type="ECO:0000256" key="1">
    <source>
        <dbReference type="ARBA" id="ARBA00008165"/>
    </source>
</evidence>
<accession>A0A1F6EF49</accession>
<dbReference type="SUPFAM" id="SSF53697">
    <property type="entry name" value="SIS domain"/>
    <property type="match status" value="1"/>
</dbReference>
<dbReference type="CDD" id="cd05014">
    <property type="entry name" value="SIS_Kpsf"/>
    <property type="match status" value="1"/>
</dbReference>
<evidence type="ECO:0000313" key="8">
    <source>
        <dbReference type="EMBL" id="OGG72281.1"/>
    </source>
</evidence>
<protein>
    <recommendedName>
        <fullName evidence="10">KpsF/GutQ family sugar-phosphate isomerase</fullName>
    </recommendedName>
</protein>